<protein>
    <submittedName>
        <fullName evidence="1">Uncharacterized protein</fullName>
    </submittedName>
</protein>
<evidence type="ECO:0000313" key="2">
    <source>
        <dbReference type="Proteomes" id="UP000033860"/>
    </source>
</evidence>
<proteinExistence type="predicted"/>
<accession>A0A0G1RVJ5</accession>
<dbReference type="Proteomes" id="UP000033860">
    <property type="component" value="Unassembled WGS sequence"/>
</dbReference>
<evidence type="ECO:0000313" key="1">
    <source>
        <dbReference type="EMBL" id="KKU61142.1"/>
    </source>
</evidence>
<dbReference type="AlphaFoldDB" id="A0A0G1RVJ5"/>
<gene>
    <name evidence="1" type="ORF">UX85_C0004G0064</name>
</gene>
<comment type="caution">
    <text evidence="1">The sequence shown here is derived from an EMBL/GenBank/DDBJ whole genome shotgun (WGS) entry which is preliminary data.</text>
</comment>
<name>A0A0G1RVJ5_9BACT</name>
<reference evidence="1 2" key="1">
    <citation type="journal article" date="2015" name="Nature">
        <title>rRNA introns, odd ribosomes, and small enigmatic genomes across a large radiation of phyla.</title>
        <authorList>
            <person name="Brown C.T."/>
            <person name="Hug L.A."/>
            <person name="Thomas B.C."/>
            <person name="Sharon I."/>
            <person name="Castelle C.J."/>
            <person name="Singh A."/>
            <person name="Wilkins M.J."/>
            <person name="Williams K.H."/>
            <person name="Banfield J.F."/>
        </authorList>
    </citation>
    <scope>NUCLEOTIDE SEQUENCE [LARGE SCALE GENOMIC DNA]</scope>
</reference>
<dbReference type="EMBL" id="LCNT01000004">
    <property type="protein sequence ID" value="KKU61142.1"/>
    <property type="molecule type" value="Genomic_DNA"/>
</dbReference>
<organism evidence="1 2">
    <name type="scientific">Candidatus Beckwithbacteria bacterium GW2011_GWB1_47_15</name>
    <dbReference type="NCBI Taxonomy" id="1618371"/>
    <lineage>
        <taxon>Bacteria</taxon>
        <taxon>Candidatus Beckwithiibacteriota</taxon>
    </lineage>
</organism>
<sequence length="100" mass="12013">MSKTDKKSPTSLGDLLSGYDWDKKKYISREWQDYAYRLAVALDDLKNKSLYMKLAKETPRAWLEEAKNFVKDAYEVKSKARLFMWKLKEIRKEKKNEKKK</sequence>